<dbReference type="Proteomes" id="UP000321827">
    <property type="component" value="Unassembled WGS sequence"/>
</dbReference>
<dbReference type="InterPro" id="IPR001633">
    <property type="entry name" value="EAL_dom"/>
</dbReference>
<dbReference type="CDD" id="cd01949">
    <property type="entry name" value="GGDEF"/>
    <property type="match status" value="1"/>
</dbReference>
<dbReference type="PROSITE" id="PS50883">
    <property type="entry name" value="EAL"/>
    <property type="match status" value="1"/>
</dbReference>
<dbReference type="Pfam" id="PF00563">
    <property type="entry name" value="EAL"/>
    <property type="match status" value="1"/>
</dbReference>
<dbReference type="SUPFAM" id="SSF55785">
    <property type="entry name" value="PYP-like sensor domain (PAS domain)"/>
    <property type="match status" value="2"/>
</dbReference>
<dbReference type="EMBL" id="BJXN01000003">
    <property type="protein sequence ID" value="GEM89071.1"/>
    <property type="molecule type" value="Genomic_DNA"/>
</dbReference>
<dbReference type="NCBIfam" id="TIGR00254">
    <property type="entry name" value="GGDEF"/>
    <property type="match status" value="1"/>
</dbReference>
<dbReference type="Gene3D" id="3.20.20.450">
    <property type="entry name" value="EAL domain"/>
    <property type="match status" value="1"/>
</dbReference>
<dbReference type="PANTHER" id="PTHR44757">
    <property type="entry name" value="DIGUANYLATE CYCLASE DGCP"/>
    <property type="match status" value="1"/>
</dbReference>
<dbReference type="InterPro" id="IPR035919">
    <property type="entry name" value="EAL_sf"/>
</dbReference>
<dbReference type="Pfam" id="PF00990">
    <property type="entry name" value="GGDEF"/>
    <property type="match status" value="1"/>
</dbReference>
<dbReference type="SUPFAM" id="SSF55781">
    <property type="entry name" value="GAF domain-like"/>
    <property type="match status" value="2"/>
</dbReference>
<evidence type="ECO:0000313" key="4">
    <source>
        <dbReference type="EMBL" id="GEM89071.1"/>
    </source>
</evidence>
<accession>A0A511RHC7</accession>
<dbReference type="PROSITE" id="PS50112">
    <property type="entry name" value="PAS"/>
    <property type="match status" value="2"/>
</dbReference>
<dbReference type="OrthoDB" id="2624050at2"/>
<dbReference type="NCBIfam" id="TIGR00229">
    <property type="entry name" value="sensory_box"/>
    <property type="match status" value="2"/>
</dbReference>
<dbReference type="SMART" id="SM00052">
    <property type="entry name" value="EAL"/>
    <property type="match status" value="1"/>
</dbReference>
<dbReference type="SMART" id="SM00267">
    <property type="entry name" value="GGDEF"/>
    <property type="match status" value="1"/>
</dbReference>
<dbReference type="InterPro" id="IPR013767">
    <property type="entry name" value="PAS_fold"/>
</dbReference>
<gene>
    <name evidence="4" type="ORF">ODE01S_05050</name>
</gene>
<dbReference type="InterPro" id="IPR035965">
    <property type="entry name" value="PAS-like_dom_sf"/>
</dbReference>
<feature type="domain" description="PAS" evidence="1">
    <location>
        <begin position="427"/>
        <end position="467"/>
    </location>
</feature>
<dbReference type="InterPro" id="IPR003018">
    <property type="entry name" value="GAF"/>
</dbReference>
<dbReference type="Gene3D" id="3.30.70.270">
    <property type="match status" value="1"/>
</dbReference>
<dbReference type="InterPro" id="IPR000014">
    <property type="entry name" value="PAS"/>
</dbReference>
<dbReference type="InterPro" id="IPR029016">
    <property type="entry name" value="GAF-like_dom_sf"/>
</dbReference>
<dbReference type="SMART" id="SM00091">
    <property type="entry name" value="PAS"/>
    <property type="match status" value="2"/>
</dbReference>
<dbReference type="Pfam" id="PF13596">
    <property type="entry name" value="PAS_10"/>
    <property type="match status" value="1"/>
</dbReference>
<evidence type="ECO:0000259" key="3">
    <source>
        <dbReference type="PROSITE" id="PS50887"/>
    </source>
</evidence>
<dbReference type="GO" id="GO:0006355">
    <property type="term" value="P:regulation of DNA-templated transcription"/>
    <property type="evidence" value="ECO:0007669"/>
    <property type="project" value="InterPro"/>
</dbReference>
<evidence type="ECO:0008006" key="6">
    <source>
        <dbReference type="Google" id="ProtNLM"/>
    </source>
</evidence>
<dbReference type="Pfam" id="PF13185">
    <property type="entry name" value="GAF_2"/>
    <property type="match status" value="1"/>
</dbReference>
<dbReference type="Pfam" id="PF00989">
    <property type="entry name" value="PAS"/>
    <property type="match status" value="1"/>
</dbReference>
<feature type="domain" description="PAS" evidence="1">
    <location>
        <begin position="310"/>
        <end position="356"/>
    </location>
</feature>
<dbReference type="RefSeq" id="WP_147145505.1">
    <property type="nucleotide sequence ID" value="NZ_BJXN01000003.1"/>
</dbReference>
<evidence type="ECO:0000313" key="5">
    <source>
        <dbReference type="Proteomes" id="UP000321827"/>
    </source>
</evidence>
<dbReference type="Gene3D" id="3.30.450.40">
    <property type="match status" value="2"/>
</dbReference>
<protein>
    <recommendedName>
        <fullName evidence="6">Diguanylate cyclase</fullName>
    </recommendedName>
</protein>
<dbReference type="CDD" id="cd00130">
    <property type="entry name" value="PAS"/>
    <property type="match status" value="2"/>
</dbReference>
<dbReference type="SUPFAM" id="SSF141868">
    <property type="entry name" value="EAL domain-like"/>
    <property type="match status" value="1"/>
</dbReference>
<dbReference type="SUPFAM" id="SSF55073">
    <property type="entry name" value="Nucleotide cyclase"/>
    <property type="match status" value="1"/>
</dbReference>
<comment type="caution">
    <text evidence="4">The sequence shown here is derived from an EMBL/GenBank/DDBJ whole genome shotgun (WGS) entry which is preliminary data.</text>
</comment>
<sequence length="1102" mass="120583">MRTFEVQRRLIGTLLEPLPLEERLARALAQLCRNPWPGLAPRAAVFLQEGGRLRLAAAYGLEPEERARCDAAGPGPCACGPASEPLTLPIPAGGASVGALNLCLAPEEELSAATRGFLEETARLVGLVVRHEQTAGAHRRADRARRVLLRALEAALEAESWSGFARSLTETLVEAGGYPLAAVWTRGRGAALDFVAGAGDALEYARSIKVTLDDAPTGRGPGGRALKEGRPVVLQNALEDPSFAPWRSTAERYGLRANAAFPFAVEGRPLGVLSVYAGEADAFEGEELEMLERVAQLLGEVKVRLETGERLELFRAVIEQIPESILITDTEGRIEFANRSFVAETGYALEEALGRNPRILKSDRHSPSFYRSLWQALKAGRTFRATFVNRRKTGELYPSDRLIAPVRARGRVHYVAFGRDTGAEERTKAELTAVLDALPQPVIMVDLAGRLLRFNRAAARVFELKDEHRGRPVPLLHPQGPEGFMKRLEQLRRGGEVPPLPFQWQGRSFRVHPQPVRGLGPEPAGVVAVFVDVTDLEKEAAFRHALLRLMQHVVEAEDPYKLVLDFALEQVPGADASSLMIREESGDLLFVALRGHPPDLLHQRLPSHAQWPIPKNKVGVFRLSPEAHQRSKARHPRLYAAANTAEIREVLYVPIALEGQEELVLNLDAFRTDAFSERDLERMDLLAGTLGFFLGWKKQKDQAAYLAYHDALTGLPNRRFFVELGSKLIARADRGEPAALLMVDVDRLKTYNDTLGHPAGDELLKEVARRLKAALFDGDVVLRLGGDEFAAVLRGCDAAGAEKATRRILEAMAAPVQVEGRVLQPSITLGVAVAPGDGTRLPELLHKADLALLRAREEGRALAFFDAGLEAARSAERELEIELKSALTGGGLDLVVQPILDLRDGRYAHFEVLLRWKEPPARFIALAERVGLGPALDAYVLDRAEALARRLGRPVFVNLLPSTLAVGVPQRPDPRWVGFEVTEHGVLKPEAHAHARELAAEGFALALDDFGTGYASLNLLYDFPLHLIKLDRGLILRALERDDAKARALLEGLVPAMSGMGLEVLAEGVEDERHLAYLASIGVRYAQGFGIARPAPPEAFGG</sequence>
<organism evidence="4 5">
    <name type="scientific">Oceanithermus desulfurans NBRC 100063</name>
    <dbReference type="NCBI Taxonomy" id="1227550"/>
    <lineage>
        <taxon>Bacteria</taxon>
        <taxon>Thermotogati</taxon>
        <taxon>Deinococcota</taxon>
        <taxon>Deinococci</taxon>
        <taxon>Thermales</taxon>
        <taxon>Thermaceae</taxon>
        <taxon>Oceanithermus</taxon>
    </lineage>
</organism>
<dbReference type="InterPro" id="IPR052155">
    <property type="entry name" value="Biofilm_reg_signaling"/>
</dbReference>
<dbReference type="InterPro" id="IPR029787">
    <property type="entry name" value="Nucleotide_cyclase"/>
</dbReference>
<dbReference type="Gene3D" id="3.30.450.20">
    <property type="entry name" value="PAS domain"/>
    <property type="match status" value="2"/>
</dbReference>
<evidence type="ECO:0000259" key="1">
    <source>
        <dbReference type="PROSITE" id="PS50112"/>
    </source>
</evidence>
<proteinExistence type="predicted"/>
<name>A0A511RHC7_9DEIN</name>
<dbReference type="CDD" id="cd01948">
    <property type="entry name" value="EAL"/>
    <property type="match status" value="1"/>
</dbReference>
<feature type="domain" description="EAL" evidence="2">
    <location>
        <begin position="876"/>
        <end position="1102"/>
    </location>
</feature>
<dbReference type="InterPro" id="IPR000160">
    <property type="entry name" value="GGDEF_dom"/>
</dbReference>
<reference evidence="4 5" key="1">
    <citation type="submission" date="2019-07" db="EMBL/GenBank/DDBJ databases">
        <title>Whole genome shotgun sequence of Oceanithermus desulfurans NBRC 100063.</title>
        <authorList>
            <person name="Hosoyama A."/>
            <person name="Uohara A."/>
            <person name="Ohji S."/>
            <person name="Ichikawa N."/>
        </authorList>
    </citation>
    <scope>NUCLEOTIDE SEQUENCE [LARGE SCALE GENOMIC DNA]</scope>
    <source>
        <strain evidence="4 5">NBRC 100063</strain>
    </source>
</reference>
<dbReference type="SMART" id="SM00065">
    <property type="entry name" value="GAF"/>
    <property type="match status" value="1"/>
</dbReference>
<evidence type="ECO:0000259" key="2">
    <source>
        <dbReference type="PROSITE" id="PS50883"/>
    </source>
</evidence>
<feature type="domain" description="GGDEF" evidence="3">
    <location>
        <begin position="736"/>
        <end position="867"/>
    </location>
</feature>
<dbReference type="InterPro" id="IPR043128">
    <property type="entry name" value="Rev_trsase/Diguanyl_cyclase"/>
</dbReference>
<dbReference type="PANTHER" id="PTHR44757:SF2">
    <property type="entry name" value="BIOFILM ARCHITECTURE MAINTENANCE PROTEIN MBAA"/>
    <property type="match status" value="1"/>
</dbReference>
<dbReference type="PROSITE" id="PS50887">
    <property type="entry name" value="GGDEF"/>
    <property type="match status" value="1"/>
</dbReference>
<dbReference type="AlphaFoldDB" id="A0A511RHC7"/>